<accession>A0A9X6NGW2</accession>
<dbReference type="AlphaFoldDB" id="A0A9X6NGW2"/>
<gene>
    <name evidence="3" type="ORF">BV898_18254</name>
</gene>
<dbReference type="EMBL" id="MTYJ01000349">
    <property type="protein sequence ID" value="OWA53832.1"/>
    <property type="molecule type" value="Genomic_DNA"/>
</dbReference>
<feature type="compositionally biased region" description="Gly residues" evidence="2">
    <location>
        <begin position="470"/>
        <end position="482"/>
    </location>
</feature>
<dbReference type="Proteomes" id="UP000192578">
    <property type="component" value="Unassembled WGS sequence"/>
</dbReference>
<keyword evidence="1" id="KW-0175">Coiled coil</keyword>
<comment type="caution">
    <text evidence="3">The sequence shown here is derived from an EMBL/GenBank/DDBJ whole genome shotgun (WGS) entry which is preliminary data.</text>
</comment>
<organism evidence="3 4">
    <name type="scientific">Hypsibius exemplaris</name>
    <name type="common">Freshwater tardigrade</name>
    <dbReference type="NCBI Taxonomy" id="2072580"/>
    <lineage>
        <taxon>Eukaryota</taxon>
        <taxon>Metazoa</taxon>
        <taxon>Ecdysozoa</taxon>
        <taxon>Tardigrada</taxon>
        <taxon>Eutardigrada</taxon>
        <taxon>Parachela</taxon>
        <taxon>Hypsibioidea</taxon>
        <taxon>Hypsibiidae</taxon>
        <taxon>Hypsibius</taxon>
    </lineage>
</organism>
<evidence type="ECO:0000256" key="2">
    <source>
        <dbReference type="SAM" id="MobiDB-lite"/>
    </source>
</evidence>
<reference evidence="4" key="1">
    <citation type="submission" date="2017-01" db="EMBL/GenBank/DDBJ databases">
        <title>Comparative genomics of anhydrobiosis in the tardigrade Hypsibius dujardini.</title>
        <authorList>
            <person name="Yoshida Y."/>
            <person name="Koutsovoulos G."/>
            <person name="Laetsch D."/>
            <person name="Stevens L."/>
            <person name="Kumar S."/>
            <person name="Horikawa D."/>
            <person name="Ishino K."/>
            <person name="Komine S."/>
            <person name="Tomita M."/>
            <person name="Blaxter M."/>
            <person name="Arakawa K."/>
        </authorList>
    </citation>
    <scope>NUCLEOTIDE SEQUENCE [LARGE SCALE GENOMIC DNA]</scope>
    <source>
        <strain evidence="4">Z151</strain>
    </source>
</reference>
<sequence length="527" mass="57138">MALGDWISHIQQENVLSRSNATAKERLLQEKKLQAEKLRKDCEALTEQNRVVRSQNEQTACLVKTLTEDLNMARVNLPRHEQHVDMILQRNRALEEEQHKKEKSMRQEFRSMEDRLHIQLNRYQALPKSQLLAETECERTRLQNLLKVLNMKADNAAKGLSRTESYDDEIPSFPPFRAAMAQTELNLRNPNDEHPVEIADVAMDEQEAIGMGVMDAADTSVKEIPSEQPEKVVVEMEEVVEEVDGASMAHETEPVVEIAPEQPLVTVAAYPLEDVRVAAPLVVVPETATLKNPDDVEQVPLIPPISKRVHTITVPVAVPESGPVAKKMAPLATPESPKSKPVTLQSFPKQVRPVLPYPAPVTPIVTKQFKAPLRPVAAPSPRMTTIVISPTPSRTVTPVLVPPSRAATPTATPPPRFVQPTAVTGMVPAPLPAVLAAPAFDLFSQPSSSMPPRSTSSFDLFNPPSSPSGPAGGDFSGFGGFSFGNSAEKAPSEASENSGDGDSMFGNFDGGAKAGGGAAKSFGGFNF</sequence>
<feature type="coiled-coil region" evidence="1">
    <location>
        <begin position="21"/>
        <end position="55"/>
    </location>
</feature>
<name>A0A9X6NGW2_HYPEX</name>
<keyword evidence="4" id="KW-1185">Reference proteome</keyword>
<evidence type="ECO:0000256" key="1">
    <source>
        <dbReference type="SAM" id="Coils"/>
    </source>
</evidence>
<feature type="compositionally biased region" description="Low complexity" evidence="2">
    <location>
        <begin position="446"/>
        <end position="463"/>
    </location>
</feature>
<evidence type="ECO:0000313" key="4">
    <source>
        <dbReference type="Proteomes" id="UP000192578"/>
    </source>
</evidence>
<protein>
    <submittedName>
        <fullName evidence="3">Uncharacterized protein</fullName>
    </submittedName>
</protein>
<proteinExistence type="predicted"/>
<evidence type="ECO:0000313" key="3">
    <source>
        <dbReference type="EMBL" id="OWA53832.1"/>
    </source>
</evidence>
<feature type="region of interest" description="Disordered" evidence="2">
    <location>
        <begin position="446"/>
        <end position="510"/>
    </location>
</feature>